<keyword evidence="3" id="KW-0645">Protease</keyword>
<evidence type="ECO:0000256" key="7">
    <source>
        <dbReference type="ARBA" id="ARBA00022989"/>
    </source>
</evidence>
<dbReference type="KEGG" id="mbr:MONBRDRAFT_2805"/>
<dbReference type="AlphaFoldDB" id="A9UUM4"/>
<evidence type="ECO:0000256" key="8">
    <source>
        <dbReference type="ARBA" id="ARBA00023136"/>
    </source>
</evidence>
<dbReference type="GeneID" id="5889668"/>
<evidence type="ECO:0000256" key="3">
    <source>
        <dbReference type="ARBA" id="ARBA00022670"/>
    </source>
</evidence>
<keyword evidence="6" id="KW-0256">Endoplasmic reticulum</keyword>
<dbReference type="eggNOG" id="KOG4130">
    <property type="taxonomic scope" value="Eukaryota"/>
</dbReference>
<evidence type="ECO:0000313" key="12">
    <source>
        <dbReference type="EMBL" id="EDQ90926.1"/>
    </source>
</evidence>
<comment type="similarity">
    <text evidence="2">Belongs to the peptidase U48 family.</text>
</comment>
<dbReference type="GO" id="GO:0071586">
    <property type="term" value="P:CAAX-box protein processing"/>
    <property type="evidence" value="ECO:0007669"/>
    <property type="project" value="InterPro"/>
</dbReference>
<reference evidence="12 13" key="1">
    <citation type="journal article" date="2008" name="Nature">
        <title>The genome of the choanoflagellate Monosiga brevicollis and the origin of metazoans.</title>
        <authorList>
            <consortium name="JGI Sequencing"/>
            <person name="King N."/>
            <person name="Westbrook M.J."/>
            <person name="Young S.L."/>
            <person name="Kuo A."/>
            <person name="Abedin M."/>
            <person name="Chapman J."/>
            <person name="Fairclough S."/>
            <person name="Hellsten U."/>
            <person name="Isogai Y."/>
            <person name="Letunic I."/>
            <person name="Marr M."/>
            <person name="Pincus D."/>
            <person name="Putnam N."/>
            <person name="Rokas A."/>
            <person name="Wright K.J."/>
            <person name="Zuzow R."/>
            <person name="Dirks W."/>
            <person name="Good M."/>
            <person name="Goodstein D."/>
            <person name="Lemons D."/>
            <person name="Li W."/>
            <person name="Lyons J.B."/>
            <person name="Morris A."/>
            <person name="Nichols S."/>
            <person name="Richter D.J."/>
            <person name="Salamov A."/>
            <person name="Bork P."/>
            <person name="Lim W.A."/>
            <person name="Manning G."/>
            <person name="Miller W.T."/>
            <person name="McGinnis W."/>
            <person name="Shapiro H."/>
            <person name="Tjian R."/>
            <person name="Grigoriev I.V."/>
            <person name="Rokhsar D."/>
        </authorList>
    </citation>
    <scope>NUCLEOTIDE SEQUENCE [LARGE SCALE GENOMIC DNA]</scope>
    <source>
        <strain evidence="13">MX1 / ATCC 50154</strain>
    </source>
</reference>
<feature type="non-terminal residue" evidence="12">
    <location>
        <position position="100"/>
    </location>
</feature>
<keyword evidence="8" id="KW-0472">Membrane</keyword>
<gene>
    <name evidence="12" type="ORF">MONBRDRAFT_2805</name>
</gene>
<dbReference type="RefSeq" id="XP_001744223.1">
    <property type="nucleotide sequence ID" value="XM_001744171.1"/>
</dbReference>
<keyword evidence="5" id="KW-0378">Hydrolase</keyword>
<dbReference type="GO" id="GO:0004222">
    <property type="term" value="F:metalloendopeptidase activity"/>
    <property type="evidence" value="ECO:0007669"/>
    <property type="project" value="InterPro"/>
</dbReference>
<keyword evidence="13" id="KW-1185">Reference proteome</keyword>
<accession>A9UUM4</accession>
<evidence type="ECO:0000256" key="10">
    <source>
        <dbReference type="ARBA" id="ARBA00049729"/>
    </source>
</evidence>
<evidence type="ECO:0000256" key="4">
    <source>
        <dbReference type="ARBA" id="ARBA00022692"/>
    </source>
</evidence>
<keyword evidence="7" id="KW-1133">Transmembrane helix</keyword>
<proteinExistence type="inferred from homology"/>
<dbReference type="InterPro" id="IPR003675">
    <property type="entry name" value="Rce1/LyrA-like_dom"/>
</dbReference>
<organism evidence="12 13">
    <name type="scientific">Monosiga brevicollis</name>
    <name type="common">Choanoflagellate</name>
    <dbReference type="NCBI Taxonomy" id="81824"/>
    <lineage>
        <taxon>Eukaryota</taxon>
        <taxon>Choanoflagellata</taxon>
        <taxon>Craspedida</taxon>
        <taxon>Salpingoecidae</taxon>
        <taxon>Monosiga</taxon>
    </lineage>
</organism>
<evidence type="ECO:0000259" key="11">
    <source>
        <dbReference type="Pfam" id="PF02517"/>
    </source>
</evidence>
<protein>
    <recommendedName>
        <fullName evidence="10">intramembrane prenyl-peptidase Rce1</fullName>
        <ecNumber evidence="10">3.4.26.1</ecNumber>
    </recommendedName>
</protein>
<name>A9UUM4_MONBE</name>
<evidence type="ECO:0000256" key="5">
    <source>
        <dbReference type="ARBA" id="ARBA00022801"/>
    </source>
</evidence>
<evidence type="ECO:0000256" key="9">
    <source>
        <dbReference type="ARBA" id="ARBA00047280"/>
    </source>
</evidence>
<comment type="catalytic activity">
    <reaction evidence="9">
        <text>Hydrolyzes the peptide bond -P2-(S-farnesyl or geranylgeranyl)C-P1'-P2'-P3'-COOH where P1' and P2' are amino acids with aliphatic sidechains and P3' is any C-terminal residue.</text>
        <dbReference type="EC" id="3.4.26.1"/>
    </reaction>
</comment>
<dbReference type="STRING" id="81824.A9UUM4"/>
<dbReference type="PANTHER" id="PTHR13046">
    <property type="entry name" value="PROTEASE U48 CAAX PRENYL PROTEASE RCE1"/>
    <property type="match status" value="1"/>
</dbReference>
<evidence type="ECO:0000256" key="6">
    <source>
        <dbReference type="ARBA" id="ARBA00022824"/>
    </source>
</evidence>
<evidence type="ECO:0000256" key="1">
    <source>
        <dbReference type="ARBA" id="ARBA00004477"/>
    </source>
</evidence>
<dbReference type="PANTHER" id="PTHR13046:SF0">
    <property type="entry name" value="CAAX PRENYL PROTEASE 2"/>
    <property type="match status" value="1"/>
</dbReference>
<keyword evidence="4" id="KW-0812">Transmembrane</keyword>
<dbReference type="GO" id="GO:0005789">
    <property type="term" value="C:endoplasmic reticulum membrane"/>
    <property type="evidence" value="ECO:0007669"/>
    <property type="project" value="UniProtKB-SubCell"/>
</dbReference>
<dbReference type="InterPro" id="IPR039731">
    <property type="entry name" value="Rce1"/>
</dbReference>
<evidence type="ECO:0000256" key="2">
    <source>
        <dbReference type="ARBA" id="ARBA00006897"/>
    </source>
</evidence>
<dbReference type="InParanoid" id="A9UUM4"/>
<sequence>MIWRNYVVAPVTEEIVYRAMVLALLQTETSSTSVLVLGSPLFFGLAHVHHLWAGVPWPAVLGQFGFTTLFGWLNAWTFLRLESCYAAIAAHSFCNYMGLP</sequence>
<comment type="subcellular location">
    <subcellularLocation>
        <location evidence="1">Endoplasmic reticulum membrane</location>
        <topology evidence="1">Multi-pass membrane protein</topology>
    </subcellularLocation>
</comment>
<dbReference type="Proteomes" id="UP000001357">
    <property type="component" value="Unassembled WGS sequence"/>
</dbReference>
<dbReference type="EC" id="3.4.26.1" evidence="10"/>
<dbReference type="Pfam" id="PF02517">
    <property type="entry name" value="Rce1-like"/>
    <property type="match status" value="1"/>
</dbReference>
<dbReference type="EMBL" id="CH991546">
    <property type="protein sequence ID" value="EDQ90926.1"/>
    <property type="molecule type" value="Genomic_DNA"/>
</dbReference>
<evidence type="ECO:0000313" key="13">
    <source>
        <dbReference type="Proteomes" id="UP000001357"/>
    </source>
</evidence>
<feature type="domain" description="CAAX prenyl protease 2/Lysostaphin resistance protein A-like" evidence="11">
    <location>
        <begin position="2"/>
        <end position="97"/>
    </location>
</feature>